<dbReference type="Proteomes" id="UP000473014">
    <property type="component" value="Unassembled WGS sequence"/>
</dbReference>
<feature type="compositionally biased region" description="Pro residues" evidence="1">
    <location>
        <begin position="301"/>
        <end position="311"/>
    </location>
</feature>
<dbReference type="OrthoDB" id="3250520at2"/>
<gene>
    <name evidence="3" type="ORF">F0L17_03130</name>
</gene>
<protein>
    <submittedName>
        <fullName evidence="3">NAD(P)H-binding protein</fullName>
    </submittedName>
</protein>
<dbReference type="SUPFAM" id="SSF51735">
    <property type="entry name" value="NAD(P)-binding Rossmann-fold domains"/>
    <property type="match status" value="1"/>
</dbReference>
<dbReference type="Gene3D" id="3.90.25.10">
    <property type="entry name" value="UDP-galactose 4-epimerase, domain 1"/>
    <property type="match status" value="1"/>
</dbReference>
<evidence type="ECO:0000313" key="4">
    <source>
        <dbReference type="Proteomes" id="UP000473014"/>
    </source>
</evidence>
<dbReference type="PANTHER" id="PTHR43162:SF1">
    <property type="entry name" value="PRESTALK A DIFFERENTIATION PROTEIN A"/>
    <property type="match status" value="1"/>
</dbReference>
<dbReference type="Gene3D" id="3.40.50.720">
    <property type="entry name" value="NAD(P)-binding Rossmann-like Domain"/>
    <property type="match status" value="1"/>
</dbReference>
<dbReference type="InterPro" id="IPR051604">
    <property type="entry name" value="Ergot_Alk_Oxidoreductase"/>
</dbReference>
<keyword evidence="4" id="KW-1185">Reference proteome</keyword>
<dbReference type="EMBL" id="WIXO01000001">
    <property type="protein sequence ID" value="MTE18138.1"/>
    <property type="molecule type" value="Genomic_DNA"/>
</dbReference>
<reference evidence="3 4" key="1">
    <citation type="submission" date="2019-11" db="EMBL/GenBank/DDBJ databases">
        <authorList>
            <person name="Yuan L."/>
        </authorList>
    </citation>
    <scope>NUCLEOTIDE SEQUENCE [LARGE SCALE GENOMIC DNA]</scope>
    <source>
        <strain evidence="3 4">TRM43335</strain>
    </source>
</reference>
<proteinExistence type="predicted"/>
<feature type="domain" description="NAD(P)-binding" evidence="2">
    <location>
        <begin position="10"/>
        <end position="172"/>
    </location>
</feature>
<dbReference type="InterPro" id="IPR036291">
    <property type="entry name" value="NAD(P)-bd_dom_sf"/>
</dbReference>
<dbReference type="Pfam" id="PF13460">
    <property type="entry name" value="NAD_binding_10"/>
    <property type="match status" value="1"/>
</dbReference>
<feature type="region of interest" description="Disordered" evidence="1">
    <location>
        <begin position="273"/>
        <end position="311"/>
    </location>
</feature>
<organism evidence="3 4">
    <name type="scientific">Streptomyces taklimakanensis</name>
    <dbReference type="NCBI Taxonomy" id="2569853"/>
    <lineage>
        <taxon>Bacteria</taxon>
        <taxon>Bacillati</taxon>
        <taxon>Actinomycetota</taxon>
        <taxon>Actinomycetes</taxon>
        <taxon>Kitasatosporales</taxon>
        <taxon>Streptomycetaceae</taxon>
        <taxon>Streptomyces</taxon>
    </lineage>
</organism>
<dbReference type="AlphaFoldDB" id="A0A6G2B796"/>
<dbReference type="RefSeq" id="WP_155069870.1">
    <property type="nucleotide sequence ID" value="NZ_WIXO01000001.1"/>
</dbReference>
<dbReference type="PANTHER" id="PTHR43162">
    <property type="match status" value="1"/>
</dbReference>
<evidence type="ECO:0000313" key="3">
    <source>
        <dbReference type="EMBL" id="MTE18138.1"/>
    </source>
</evidence>
<evidence type="ECO:0000256" key="1">
    <source>
        <dbReference type="SAM" id="MobiDB-lite"/>
    </source>
</evidence>
<accession>A0A6G2B796</accession>
<comment type="caution">
    <text evidence="3">The sequence shown here is derived from an EMBL/GenBank/DDBJ whole genome shotgun (WGS) entry which is preliminary data.</text>
</comment>
<dbReference type="InterPro" id="IPR016040">
    <property type="entry name" value="NAD(P)-bd_dom"/>
</dbReference>
<name>A0A6G2B796_9ACTN</name>
<evidence type="ECO:0000259" key="2">
    <source>
        <dbReference type="Pfam" id="PF13460"/>
    </source>
</evidence>
<sequence length="311" mass="33789">MARKPFPVLGGTGKTGRHVVNLLRQRGEDLRAASRSGDWKFDWFDESTWESAVSGAGAIYAVDAQNERAAERLRAFAPFAAERGVERLVLLSARGWEDFGDDDMLDTERALKEADCAWTILRPTWFMQSFGTDAVLRDPLLAGELRLPTGEGREPYIDAEDIAEVAVAALTEDGHAGATYPLSGPRALSTHEVVEEIAKACGRDDLRYVPIAPEEYVDSLVEAGTPRGDAEFLTELFGWIRDGKDAYLSDGVQRVLGREPRDFADFAARAAAAGAWSSQAPPGSGRRPAGTARRLRRPSTCAPPPGVSART</sequence>